<protein>
    <submittedName>
        <fullName evidence="1">Uncharacterized protein</fullName>
    </submittedName>
</protein>
<proteinExistence type="predicted"/>
<reference evidence="2" key="1">
    <citation type="journal article" date="2020" name="MBio">
        <title>Horizontal gene transfer to a defensive symbiont with a reduced genome amongst a multipartite beetle microbiome.</title>
        <authorList>
            <person name="Waterworth S.C."/>
            <person name="Florez L.V."/>
            <person name="Rees E.R."/>
            <person name="Hertweck C."/>
            <person name="Kaltenpoth M."/>
            <person name="Kwan J.C."/>
        </authorList>
    </citation>
    <scope>NUCLEOTIDE SEQUENCE [LARGE SCALE GENOMIC DNA]</scope>
</reference>
<name>A0A7V8FPL2_9BURK</name>
<dbReference type="AlphaFoldDB" id="A0A7V8FPL2"/>
<evidence type="ECO:0000313" key="2">
    <source>
        <dbReference type="Proteomes" id="UP000461670"/>
    </source>
</evidence>
<dbReference type="Proteomes" id="UP000461670">
    <property type="component" value="Unassembled WGS sequence"/>
</dbReference>
<dbReference type="Gene3D" id="3.30.230.10">
    <property type="match status" value="1"/>
</dbReference>
<dbReference type="EMBL" id="WNDQ01000018">
    <property type="protein sequence ID" value="KAF1021759.1"/>
    <property type="molecule type" value="Genomic_DNA"/>
</dbReference>
<organism evidence="1 2">
    <name type="scientific">Paracidovorax wautersii</name>
    <dbReference type="NCBI Taxonomy" id="1177982"/>
    <lineage>
        <taxon>Bacteria</taxon>
        <taxon>Pseudomonadati</taxon>
        <taxon>Pseudomonadota</taxon>
        <taxon>Betaproteobacteria</taxon>
        <taxon>Burkholderiales</taxon>
        <taxon>Comamonadaceae</taxon>
        <taxon>Paracidovorax</taxon>
    </lineage>
</organism>
<sequence>MTPKRWARRAVTRNAIRRQIYAMVDVDGSPPSPHADVAWVVRLRAEFSRKTFVSASSDALKQAVRDELRTLWARAA</sequence>
<evidence type="ECO:0000313" key="1">
    <source>
        <dbReference type="EMBL" id="KAF1021759.1"/>
    </source>
</evidence>
<dbReference type="InterPro" id="IPR014721">
    <property type="entry name" value="Ribsml_uS5_D2-typ_fold_subgr"/>
</dbReference>
<gene>
    <name evidence="1" type="ORF">GAK30_01659</name>
</gene>
<comment type="caution">
    <text evidence="1">The sequence shown here is derived from an EMBL/GenBank/DDBJ whole genome shotgun (WGS) entry which is preliminary data.</text>
</comment>
<accession>A0A7V8FPL2</accession>